<accession>A0AAV9Q1M6</accession>
<evidence type="ECO:0000259" key="5">
    <source>
        <dbReference type="SMART" id="SM00835"/>
    </source>
</evidence>
<comment type="cofactor">
    <cofactor evidence="2">
        <name>Mn(2+)</name>
        <dbReference type="ChEBI" id="CHEBI:29035"/>
    </cofactor>
    <text evidence="2">Binds 2 manganese ions per subunit.</text>
</comment>
<sequence>MVTLILFVLAISQAWAAPAPQQSSAVSSYSSGDAYPTPSVLGPETSNAATSLAASSAPTHTLVPNQQAPAKEGLFLDFSETEYPQAIRGENGGFNFSDFSRDYDRLNSDLFARPGTDAGSVPNSKWPMGLSSARSGSGGGNPGWARQQNTNEMPIAQAMAGVDMRLAPNAHRELHWHSANEWAYVFNGSARIAVVNEEGQTYVDDVEAGDLWFFPAGVPHSIQASPAGVEFLLVFSQGDFSEDATDLVSELFLRNPKEVLAKNFQTDISDFDDIPQGELYIFNAGMVPENRSYTYHLSRQEAMQVPGGSVKVVDPTVFPMARNFSAALITIEPGAMREIHWHLSSDEWNFFLSGRARLTSFSARREWDIRLPGGGCRVYPRRE</sequence>
<dbReference type="InterPro" id="IPR006045">
    <property type="entry name" value="Cupin_1"/>
</dbReference>
<gene>
    <name evidence="6" type="ORF">LTR25_007228</name>
</gene>
<dbReference type="SUPFAM" id="SSF51182">
    <property type="entry name" value="RmlC-like cupins"/>
    <property type="match status" value="1"/>
</dbReference>
<dbReference type="SMART" id="SM00835">
    <property type="entry name" value="Cupin_1"/>
    <property type="match status" value="1"/>
</dbReference>
<evidence type="ECO:0000313" key="7">
    <source>
        <dbReference type="Proteomes" id="UP001345827"/>
    </source>
</evidence>
<feature type="binding site" evidence="2">
    <location>
        <position position="220"/>
    </location>
    <ligand>
        <name>Mn(2+)</name>
        <dbReference type="ChEBI" id="CHEBI:29035"/>
        <label>1</label>
    </ligand>
</feature>
<feature type="binding site" evidence="2">
    <location>
        <position position="181"/>
    </location>
    <ligand>
        <name>Mn(2+)</name>
        <dbReference type="ChEBI" id="CHEBI:29035"/>
        <label>1</label>
    </ligand>
</feature>
<dbReference type="Gene3D" id="2.60.120.10">
    <property type="entry name" value="Jelly Rolls"/>
    <property type="match status" value="2"/>
</dbReference>
<dbReference type="GO" id="GO:0046872">
    <property type="term" value="F:metal ion binding"/>
    <property type="evidence" value="ECO:0007669"/>
    <property type="project" value="UniProtKB-KW"/>
</dbReference>
<feature type="binding site" evidence="2">
    <location>
        <position position="347"/>
    </location>
    <ligand>
        <name>Mn(2+)</name>
        <dbReference type="ChEBI" id="CHEBI:29035"/>
        <label>2</label>
    </ligand>
</feature>
<dbReference type="GO" id="GO:0033609">
    <property type="term" value="P:oxalate metabolic process"/>
    <property type="evidence" value="ECO:0007669"/>
    <property type="project" value="InterPro"/>
</dbReference>
<protein>
    <recommendedName>
        <fullName evidence="5">Cupin type-1 domain-containing protein</fullName>
    </recommendedName>
</protein>
<evidence type="ECO:0000256" key="1">
    <source>
        <dbReference type="ARBA" id="ARBA00022723"/>
    </source>
</evidence>
<keyword evidence="7" id="KW-1185">Reference proteome</keyword>
<feature type="signal peptide" evidence="4">
    <location>
        <begin position="1"/>
        <end position="16"/>
    </location>
</feature>
<evidence type="ECO:0000256" key="2">
    <source>
        <dbReference type="PIRSR" id="PIRSR617774-2"/>
    </source>
</evidence>
<evidence type="ECO:0000313" key="6">
    <source>
        <dbReference type="EMBL" id="KAK5533362.1"/>
    </source>
</evidence>
<dbReference type="PANTHER" id="PTHR35848:SF9">
    <property type="entry name" value="SLL1358 PROTEIN"/>
    <property type="match status" value="1"/>
</dbReference>
<keyword evidence="1 2" id="KW-0479">Metal-binding</keyword>
<feature type="binding site" evidence="2">
    <location>
        <position position="340"/>
    </location>
    <ligand>
        <name>Mn(2+)</name>
        <dbReference type="ChEBI" id="CHEBI:29035"/>
        <label>2</label>
    </ligand>
</feature>
<keyword evidence="4" id="KW-0732">Signal</keyword>
<dbReference type="InterPro" id="IPR051610">
    <property type="entry name" value="GPI/OXD"/>
</dbReference>
<feature type="region of interest" description="Disordered" evidence="3">
    <location>
        <begin position="114"/>
        <end position="148"/>
    </location>
</feature>
<dbReference type="NCBIfam" id="TIGR03404">
    <property type="entry name" value="bicupin_oxalic"/>
    <property type="match status" value="1"/>
</dbReference>
<feature type="region of interest" description="Disordered" evidence="3">
    <location>
        <begin position="26"/>
        <end position="49"/>
    </location>
</feature>
<dbReference type="InterPro" id="IPR014710">
    <property type="entry name" value="RmlC-like_jellyroll"/>
</dbReference>
<dbReference type="EMBL" id="JAXLQG010000013">
    <property type="protein sequence ID" value="KAK5533362.1"/>
    <property type="molecule type" value="Genomic_DNA"/>
</dbReference>
<feature type="binding site" evidence="2">
    <location>
        <position position="177"/>
    </location>
    <ligand>
        <name>Mn(2+)</name>
        <dbReference type="ChEBI" id="CHEBI:29035"/>
        <label>1</label>
    </ligand>
</feature>
<comment type="caution">
    <text evidence="6">The sequence shown here is derived from an EMBL/GenBank/DDBJ whole genome shotgun (WGS) entry which is preliminary data.</text>
</comment>
<dbReference type="Proteomes" id="UP001345827">
    <property type="component" value="Unassembled WGS sequence"/>
</dbReference>
<feature type="domain" description="Cupin type-1" evidence="5">
    <location>
        <begin position="131"/>
        <end position="272"/>
    </location>
</feature>
<name>A0AAV9Q1M6_9PEZI</name>
<evidence type="ECO:0000256" key="4">
    <source>
        <dbReference type="SAM" id="SignalP"/>
    </source>
</evidence>
<feature type="binding site" evidence="2">
    <location>
        <position position="175"/>
    </location>
    <ligand>
        <name>Mn(2+)</name>
        <dbReference type="ChEBI" id="CHEBI:29035"/>
        <label>1</label>
    </ligand>
</feature>
<keyword evidence="2" id="KW-0464">Manganese</keyword>
<dbReference type="PANTHER" id="PTHR35848">
    <property type="entry name" value="OXALATE-BINDING PROTEIN"/>
    <property type="match status" value="1"/>
</dbReference>
<evidence type="ECO:0000256" key="3">
    <source>
        <dbReference type="SAM" id="MobiDB-lite"/>
    </source>
</evidence>
<dbReference type="AlphaFoldDB" id="A0AAV9Q1M6"/>
<dbReference type="InterPro" id="IPR011051">
    <property type="entry name" value="RmlC_Cupin_sf"/>
</dbReference>
<reference evidence="6 7" key="1">
    <citation type="submission" date="2023-06" db="EMBL/GenBank/DDBJ databases">
        <title>Black Yeasts Isolated from many extreme environments.</title>
        <authorList>
            <person name="Coleine C."/>
            <person name="Stajich J.E."/>
            <person name="Selbmann L."/>
        </authorList>
    </citation>
    <scope>NUCLEOTIDE SEQUENCE [LARGE SCALE GENOMIC DNA]</scope>
    <source>
        <strain evidence="6 7">CCFEE 5887</strain>
    </source>
</reference>
<dbReference type="Pfam" id="PF00190">
    <property type="entry name" value="Cupin_1"/>
    <property type="match status" value="2"/>
</dbReference>
<proteinExistence type="predicted"/>
<feature type="chain" id="PRO_5043384525" description="Cupin type-1 domain-containing protein" evidence="4">
    <location>
        <begin position="17"/>
        <end position="383"/>
    </location>
</feature>
<organism evidence="6 7">
    <name type="scientific">Vermiconidia calcicola</name>
    <dbReference type="NCBI Taxonomy" id="1690605"/>
    <lineage>
        <taxon>Eukaryota</taxon>
        <taxon>Fungi</taxon>
        <taxon>Dikarya</taxon>
        <taxon>Ascomycota</taxon>
        <taxon>Pezizomycotina</taxon>
        <taxon>Dothideomycetes</taxon>
        <taxon>Dothideomycetidae</taxon>
        <taxon>Mycosphaerellales</taxon>
        <taxon>Extremaceae</taxon>
        <taxon>Vermiconidia</taxon>
    </lineage>
</organism>
<dbReference type="InterPro" id="IPR017774">
    <property type="entry name" value="Bicupin_oxalate_deCO2ase/Oxase"/>
</dbReference>
<feature type="binding site" evidence="2">
    <location>
        <position position="342"/>
    </location>
    <ligand>
        <name>Mn(2+)</name>
        <dbReference type="ChEBI" id="CHEBI:29035"/>
        <label>2</label>
    </ligand>
</feature>